<proteinExistence type="predicted"/>
<organism evidence="1">
    <name type="scientific">bioreactor metagenome</name>
    <dbReference type="NCBI Taxonomy" id="1076179"/>
    <lineage>
        <taxon>unclassified sequences</taxon>
        <taxon>metagenomes</taxon>
        <taxon>ecological metagenomes</taxon>
    </lineage>
</organism>
<name>A0A645A3F4_9ZZZZ</name>
<evidence type="ECO:0000313" key="1">
    <source>
        <dbReference type="EMBL" id="MPM47248.1"/>
    </source>
</evidence>
<dbReference type="EMBL" id="VSSQ01011602">
    <property type="protein sequence ID" value="MPM47248.1"/>
    <property type="molecule type" value="Genomic_DNA"/>
</dbReference>
<protein>
    <recommendedName>
        <fullName evidence="2">Prophage minor tail protein Z (GPZ)</fullName>
    </recommendedName>
</protein>
<comment type="caution">
    <text evidence="1">The sequence shown here is derived from an EMBL/GenBank/DDBJ whole genome shotgun (WGS) entry which is preliminary data.</text>
</comment>
<evidence type="ECO:0008006" key="2">
    <source>
        <dbReference type="Google" id="ProtNLM"/>
    </source>
</evidence>
<accession>A0A645A3F4</accession>
<reference evidence="1" key="1">
    <citation type="submission" date="2019-08" db="EMBL/GenBank/DDBJ databases">
        <authorList>
            <person name="Kucharzyk K."/>
            <person name="Murdoch R.W."/>
            <person name="Higgins S."/>
            <person name="Loffler F."/>
        </authorList>
    </citation>
    <scope>NUCLEOTIDE SEQUENCE</scope>
</reference>
<gene>
    <name evidence="1" type="ORF">SDC9_93956</name>
</gene>
<dbReference type="AlphaFoldDB" id="A0A645A3F4"/>
<sequence>MIELQFDAKEIRRILGPLHGFPKQVDKAVRSAIRRAAPAMAKEVGGQIKGHSFLQGGAIRAAITKPLYHAEGTGLSAEFRVASKPLAMDRFRLLPRKVTARKRVRSTNWQVTGYQIGPNEPVRTVKAHGDKSKGFVVRRDGKLYLMQRSGKHINRVFGYAVQYFAAFGVTHRAAEARAREMFEKRLEHEVHYQLSKLA</sequence>